<dbReference type="InterPro" id="IPR029063">
    <property type="entry name" value="SAM-dependent_MTases_sf"/>
</dbReference>
<dbReference type="GO" id="GO:0009007">
    <property type="term" value="F:site-specific DNA-methyltransferase (adenine-specific) activity"/>
    <property type="evidence" value="ECO:0007669"/>
    <property type="project" value="UniProtKB-EC"/>
</dbReference>
<dbReference type="AlphaFoldDB" id="A0A410QB20"/>
<dbReference type="Gene3D" id="3.40.50.150">
    <property type="entry name" value="Vaccinia Virus protein VP39"/>
    <property type="match status" value="1"/>
</dbReference>
<protein>
    <recommendedName>
        <fullName evidence="1">site-specific DNA-methyltransferase (adenine-specific)</fullName>
        <ecNumber evidence="1">2.1.1.72</ecNumber>
    </recommendedName>
</protein>
<dbReference type="EMBL" id="CP035282">
    <property type="protein sequence ID" value="QAT61159.1"/>
    <property type="molecule type" value="Genomic_DNA"/>
</dbReference>
<evidence type="ECO:0000313" key="7">
    <source>
        <dbReference type="EMBL" id="QAT61159.1"/>
    </source>
</evidence>
<dbReference type="KEGG" id="spoa:EQM13_05945"/>
<dbReference type="Pfam" id="PF07669">
    <property type="entry name" value="Eco57I"/>
    <property type="match status" value="1"/>
</dbReference>
<evidence type="ECO:0000313" key="8">
    <source>
        <dbReference type="Proteomes" id="UP000287969"/>
    </source>
</evidence>
<dbReference type="InterPro" id="IPR011639">
    <property type="entry name" value="MethylTrfase_TaqI-like_dom"/>
</dbReference>
<feature type="domain" description="Type II methyltransferase M.TaqI-like" evidence="6">
    <location>
        <begin position="384"/>
        <end position="609"/>
    </location>
</feature>
<dbReference type="InterPro" id="IPR047939">
    <property type="entry name" value="BREX_1_PglX"/>
</dbReference>
<dbReference type="Proteomes" id="UP000287969">
    <property type="component" value="Chromosome"/>
</dbReference>
<organism evidence="7 8">
    <name type="scientific">Acidilutibacter cellobiosedens</name>
    <dbReference type="NCBI Taxonomy" id="2507161"/>
    <lineage>
        <taxon>Bacteria</taxon>
        <taxon>Bacillati</taxon>
        <taxon>Bacillota</taxon>
        <taxon>Tissierellia</taxon>
        <taxon>Tissierellales</taxon>
        <taxon>Acidilutibacteraceae</taxon>
        <taxon>Acidilutibacter</taxon>
    </lineage>
</organism>
<dbReference type="SUPFAM" id="SSF53335">
    <property type="entry name" value="S-adenosyl-L-methionine-dependent methyltransferases"/>
    <property type="match status" value="1"/>
</dbReference>
<keyword evidence="3 7" id="KW-0808">Transferase</keyword>
<dbReference type="PANTHER" id="PTHR33841:SF1">
    <property type="entry name" value="DNA METHYLTRANSFERASE A"/>
    <property type="match status" value="1"/>
</dbReference>
<evidence type="ECO:0000256" key="4">
    <source>
        <dbReference type="ARBA" id="ARBA00022691"/>
    </source>
</evidence>
<dbReference type="OrthoDB" id="32195at2"/>
<name>A0A410QB20_9FIRM</name>
<dbReference type="EC" id="2.1.1.72" evidence="1"/>
<proteinExistence type="predicted"/>
<keyword evidence="2 7" id="KW-0489">Methyltransferase</keyword>
<evidence type="ECO:0000256" key="1">
    <source>
        <dbReference type="ARBA" id="ARBA00011900"/>
    </source>
</evidence>
<keyword evidence="8" id="KW-1185">Reference proteome</keyword>
<evidence type="ECO:0000256" key="5">
    <source>
        <dbReference type="ARBA" id="ARBA00047942"/>
    </source>
</evidence>
<dbReference type="RefSeq" id="WP_128752232.1">
    <property type="nucleotide sequence ID" value="NZ_CP035282.1"/>
</dbReference>
<dbReference type="GO" id="GO:0006304">
    <property type="term" value="P:DNA modification"/>
    <property type="evidence" value="ECO:0007669"/>
    <property type="project" value="InterPro"/>
</dbReference>
<evidence type="ECO:0000256" key="3">
    <source>
        <dbReference type="ARBA" id="ARBA00022679"/>
    </source>
</evidence>
<dbReference type="REBASE" id="296939">
    <property type="entry name" value="SspNJN17ORF5945P"/>
</dbReference>
<dbReference type="NCBIfam" id="NF033452">
    <property type="entry name" value="BREX_1_MTaseX"/>
    <property type="match status" value="1"/>
</dbReference>
<evidence type="ECO:0000256" key="2">
    <source>
        <dbReference type="ARBA" id="ARBA00022603"/>
    </source>
</evidence>
<sequence>MDKAVLENFAVYARNKLIQDIKNKASMIGITEEGIADPLPESNSDMLIFNIKTVESYRIHGGEVNQYKKLVEELNKRKESQDYGTAYKGLIEEVAYTWFNRLIAIRFMEVNNYLPDKMRILSSGRKGVNEPEFVTYYQDTSLNFTNEELERLANWKSDGSAASMDNMFHLLFIKQCNVLNENLPGLFEKTDDYAELLLNISYNDQDGVLYKLVHDIPEEYFDVESEKDKGQVEIIGWMYQYYNTERKDEVFSRPKSVKIQKEDVPAVTQLFTPDWIVRYMVENSLGRLWIEKLIADGDKRNEKEIAGEFNWKYYIPEAEQNPEVKEQLKGIRKDRRNIRLEDIKFIDPAMGSFHIGVYAFEVFMQLYESQGYTVREAAKLIIEKNLYGLDIDKRAYQLSYFACMMKGRQYNRRILNGKTKCNLYDIPESNNINRNHLDYLGTNIEDKKVWAKRKKEIVEILDIFKDAKEYGSVLDVPDKYDFRLLKEFIENKQLDLSFDTTGIDDTQKKIINVLSVAEILSKEYNVVTTNPPYMGSSGMNSKLSRYVKDNYPESKSDLLTVFIERCREFTKDCGYYAMITQHSWMFLSSFEKLRKKLQSNTICNMIHLGPRAFEEIGGEVVQSTSFVFKNTLINNYKGSYIKLIDFSNAEEKETKALEVIKNPQCGYYYETDQNNFKKIPGMPVAYWASEKIIKTFIFPKLCEVCETRKGLATSDNNRFLRLWQEVGFDKVEYNCSSNYESQIINKKWFPLNKGGDFKRWYGNNEYLINWENNGFEIKNFKSSNGKLLSRPQNLSYNFKQAITWTKITSALFSARMCFGGFLFDDAAAICFNADILKLRYIVAFLNSKICQVVVKIFNPTLNIQIGDVGNLPICIEDRVYHPIVKLSNNNISISKTDWDSFETSWDFKVHPLLDKDKQNQVPKTIENSYENWKHFANSQFDRLKANEEELNRIFIKIYGLEDELTPDVSDKDITIAKIFDTKNEIYDDIKGNRYILTKEDVVKSFISYAVGCMFGRYSLDTEGLAYAGGKWDDSKYSAFIPDKDNIILITDEEYFKDDILNRFVEFVKVCYGEKTLDENLKFIADALGGNGTPKEIIRNYFLKYFYKDHVRTYKKRPIYWFYDSGKENGFKALIYMHRYNEDTTGKVRIDYLHKIQKAYERTMDNLKYEIANNKNPREVSKAEKRLTKLMKQLKECKDYDERIAHLALARIPIDLDDGVKVNYDKIQIDEKGEKIQILAEIK</sequence>
<evidence type="ECO:0000259" key="6">
    <source>
        <dbReference type="Pfam" id="PF07669"/>
    </source>
</evidence>
<comment type="catalytic activity">
    <reaction evidence="5">
        <text>a 2'-deoxyadenosine in DNA + S-adenosyl-L-methionine = an N(6)-methyl-2'-deoxyadenosine in DNA + S-adenosyl-L-homocysteine + H(+)</text>
        <dbReference type="Rhea" id="RHEA:15197"/>
        <dbReference type="Rhea" id="RHEA-COMP:12418"/>
        <dbReference type="Rhea" id="RHEA-COMP:12419"/>
        <dbReference type="ChEBI" id="CHEBI:15378"/>
        <dbReference type="ChEBI" id="CHEBI:57856"/>
        <dbReference type="ChEBI" id="CHEBI:59789"/>
        <dbReference type="ChEBI" id="CHEBI:90615"/>
        <dbReference type="ChEBI" id="CHEBI:90616"/>
        <dbReference type="EC" id="2.1.1.72"/>
    </reaction>
</comment>
<accession>A0A410QB20</accession>
<dbReference type="InterPro" id="IPR050953">
    <property type="entry name" value="N4_N6_ade-DNA_methylase"/>
</dbReference>
<dbReference type="PANTHER" id="PTHR33841">
    <property type="entry name" value="DNA METHYLTRANSFERASE YEEA-RELATED"/>
    <property type="match status" value="1"/>
</dbReference>
<dbReference type="GO" id="GO:0032259">
    <property type="term" value="P:methylation"/>
    <property type="evidence" value="ECO:0007669"/>
    <property type="project" value="UniProtKB-KW"/>
</dbReference>
<gene>
    <name evidence="7" type="primary">pglX</name>
    <name evidence="7" type="ORF">EQM13_05945</name>
</gene>
<keyword evidence="4" id="KW-0949">S-adenosyl-L-methionine</keyword>
<reference evidence="8" key="1">
    <citation type="submission" date="2019-01" db="EMBL/GenBank/DDBJ databases">
        <title>Draft genomes of a novel of Sporanaerobacter strains.</title>
        <authorList>
            <person name="Ma S."/>
        </authorList>
    </citation>
    <scope>NUCLEOTIDE SEQUENCE [LARGE SCALE GENOMIC DNA]</scope>
    <source>
        <strain evidence="8">NJN-17</strain>
    </source>
</reference>